<reference evidence="2" key="1">
    <citation type="journal article" date="2012" name="Science">
        <title>Fermentation, hydrogen, and sulfur metabolism in multiple uncultivated bacterial phyla.</title>
        <authorList>
            <person name="Wrighton K.C."/>
            <person name="Thomas B.C."/>
            <person name="Sharon I."/>
            <person name="Miller C.S."/>
            <person name="Castelle C.J."/>
            <person name="VerBerkmoes N.C."/>
            <person name="Wilkins M.J."/>
            <person name="Hettich R.L."/>
            <person name="Lipton M.S."/>
            <person name="Williams K.H."/>
            <person name="Long P.E."/>
            <person name="Banfield J.F."/>
        </authorList>
    </citation>
    <scope>NUCLEOTIDE SEQUENCE [LARGE SCALE GENOMIC DNA]</scope>
</reference>
<accession>K1YM75</accession>
<evidence type="ECO:0008006" key="3">
    <source>
        <dbReference type="Google" id="ProtNLM"/>
    </source>
</evidence>
<comment type="caution">
    <text evidence="2">The sequence shown here is derived from an EMBL/GenBank/DDBJ whole genome shotgun (WGS) entry which is preliminary data.</text>
</comment>
<sequence length="229" mass="26878">MKLETPSRLFFLTVIISMITWLLGSGILEISFASGTWNIITVKPPIIYKEEMVSKLLPLEATNKPEIEKAFDKYLEDKKDNSDRWLTFMSILSTIFAIFFVYSGFKIDDTVKKVNEAKEQMRDIHEYTIQLEYCMSFIIQKQYDKAIDALEVLRKEPFVWKDQDKRNTCNFFLAHCYYERGIFKKNRDDLAMAVQYIDDAIPNNAIHPFKLEIIAKFNEFDTSKKVSNS</sequence>
<proteinExistence type="predicted"/>
<dbReference type="InterPro" id="IPR011990">
    <property type="entry name" value="TPR-like_helical_dom_sf"/>
</dbReference>
<organism evidence="2">
    <name type="scientific">uncultured bacterium</name>
    <name type="common">gcode 4</name>
    <dbReference type="NCBI Taxonomy" id="1234023"/>
    <lineage>
        <taxon>Bacteria</taxon>
        <taxon>environmental samples</taxon>
    </lineage>
</organism>
<feature type="transmembrane region" description="Helical" evidence="1">
    <location>
        <begin position="85"/>
        <end position="105"/>
    </location>
</feature>
<keyword evidence="1" id="KW-0812">Transmembrane</keyword>
<dbReference type="EMBL" id="AMFJ01028972">
    <property type="protein sequence ID" value="EKD44085.1"/>
    <property type="molecule type" value="Genomic_DNA"/>
</dbReference>
<keyword evidence="1" id="KW-1133">Transmembrane helix</keyword>
<name>K1YM75_9BACT</name>
<gene>
    <name evidence="2" type="ORF">ACD_71C00241G0002</name>
</gene>
<evidence type="ECO:0000313" key="2">
    <source>
        <dbReference type="EMBL" id="EKD44085.1"/>
    </source>
</evidence>
<evidence type="ECO:0000256" key="1">
    <source>
        <dbReference type="SAM" id="Phobius"/>
    </source>
</evidence>
<dbReference type="SUPFAM" id="SSF48452">
    <property type="entry name" value="TPR-like"/>
    <property type="match status" value="1"/>
</dbReference>
<feature type="transmembrane region" description="Helical" evidence="1">
    <location>
        <begin position="9"/>
        <end position="28"/>
    </location>
</feature>
<keyword evidence="1" id="KW-0472">Membrane</keyword>
<dbReference type="AlphaFoldDB" id="K1YM75"/>
<protein>
    <recommendedName>
        <fullName evidence="3">Tetratricopeptide repeat protein</fullName>
    </recommendedName>
</protein>